<dbReference type="NCBIfam" id="TIGR00268">
    <property type="entry name" value="ATP-dependent sacrificial sulfur transferase LarE"/>
    <property type="match status" value="1"/>
</dbReference>
<dbReference type="PIRSF" id="PIRSF006661">
    <property type="entry name" value="PP-lp_UCP006661"/>
    <property type="match status" value="1"/>
</dbReference>
<gene>
    <name evidence="3" type="primary">larE</name>
    <name evidence="3" type="ORF">K8352_15765</name>
</gene>
<dbReference type="GO" id="GO:0016783">
    <property type="term" value="F:sulfurtransferase activity"/>
    <property type="evidence" value="ECO:0007669"/>
    <property type="project" value="InterPro"/>
</dbReference>
<dbReference type="CDD" id="cd01990">
    <property type="entry name" value="LarE-like"/>
    <property type="match status" value="1"/>
</dbReference>
<name>A0AAE3EYT6_9FLAO</name>
<dbReference type="Gene3D" id="3.40.50.620">
    <property type="entry name" value="HUPs"/>
    <property type="match status" value="1"/>
</dbReference>
<reference evidence="3" key="1">
    <citation type="submission" date="2023-02" db="EMBL/GenBank/DDBJ databases">
        <title>Genome of Flavobacteriaceae gen. nov. sp. strain F89.</title>
        <authorList>
            <person name="Wang Y."/>
        </authorList>
    </citation>
    <scope>NUCLEOTIDE SEQUENCE</scope>
    <source>
        <strain evidence="3">F89</strain>
    </source>
</reference>
<dbReference type="InterPro" id="IPR014729">
    <property type="entry name" value="Rossmann-like_a/b/a_fold"/>
</dbReference>
<comment type="caution">
    <text evidence="3">The sequence shown here is derived from an EMBL/GenBank/DDBJ whole genome shotgun (WGS) entry which is preliminary data.</text>
</comment>
<dbReference type="AlphaFoldDB" id="A0AAE3EYT6"/>
<dbReference type="InterPro" id="IPR052188">
    <property type="entry name" value="Ni-pincer_cofactor_biosynth"/>
</dbReference>
<accession>A0AAE3EYT6</accession>
<dbReference type="RefSeq" id="WP_317903357.1">
    <property type="nucleotide sequence ID" value="NZ_JAIRBC010000026.1"/>
</dbReference>
<feature type="active site" description="Nucleophile and sulfur donor" evidence="1">
    <location>
        <position position="175"/>
    </location>
</feature>
<keyword evidence="3" id="KW-0808">Transferase</keyword>
<dbReference type="SUPFAM" id="SSF52402">
    <property type="entry name" value="Adenine nucleotide alpha hydrolases-like"/>
    <property type="match status" value="1"/>
</dbReference>
<dbReference type="Proteomes" id="UP001200642">
    <property type="component" value="Unassembled WGS sequence"/>
</dbReference>
<organism evidence="3 4">
    <name type="scientific">Cerina litoralis</name>
    <dbReference type="NCBI Taxonomy" id="2874477"/>
    <lineage>
        <taxon>Bacteria</taxon>
        <taxon>Pseudomonadati</taxon>
        <taxon>Bacteroidota</taxon>
        <taxon>Flavobacteriia</taxon>
        <taxon>Flavobacteriales</taxon>
        <taxon>Flavobacteriaceae</taxon>
        <taxon>Cerina</taxon>
    </lineage>
</organism>
<proteinExistence type="predicted"/>
<feature type="domain" description="NAD/GMP synthase" evidence="2">
    <location>
        <begin position="18"/>
        <end position="85"/>
    </location>
</feature>
<evidence type="ECO:0000313" key="4">
    <source>
        <dbReference type="Proteomes" id="UP001200642"/>
    </source>
</evidence>
<dbReference type="PANTHER" id="PTHR43169">
    <property type="entry name" value="EXSB FAMILY PROTEIN"/>
    <property type="match status" value="1"/>
</dbReference>
<evidence type="ECO:0000256" key="1">
    <source>
        <dbReference type="PIRSR" id="PIRSR006661-1"/>
    </source>
</evidence>
<evidence type="ECO:0000313" key="3">
    <source>
        <dbReference type="EMBL" id="MCG2462217.1"/>
    </source>
</evidence>
<dbReference type="PANTHER" id="PTHR43169:SF2">
    <property type="entry name" value="NAD_GMP SYNTHASE DOMAIN-CONTAINING PROTEIN"/>
    <property type="match status" value="1"/>
</dbReference>
<dbReference type="InterPro" id="IPR022310">
    <property type="entry name" value="NAD/GMP_synthase"/>
</dbReference>
<dbReference type="EMBL" id="JAIRBC010000026">
    <property type="protein sequence ID" value="MCG2462217.1"/>
    <property type="molecule type" value="Genomic_DNA"/>
</dbReference>
<keyword evidence="4" id="KW-1185">Reference proteome</keyword>
<dbReference type="InterPro" id="IPR005232">
    <property type="entry name" value="LarE"/>
</dbReference>
<evidence type="ECO:0000259" key="2">
    <source>
        <dbReference type="Pfam" id="PF02540"/>
    </source>
</evidence>
<protein>
    <submittedName>
        <fullName evidence="3">ATP-dependent sacrificial sulfur transferase LarE</fullName>
    </submittedName>
</protein>
<dbReference type="Pfam" id="PF02540">
    <property type="entry name" value="NAD_synthase"/>
    <property type="match status" value="1"/>
</dbReference>
<sequence>MDEKLIIGLKNWFAPLPGTITAFSGGIDSALVLLLSRKFLGREKAIGVISNSESLKDKDYQLAVDFAGKNDIVLETIRTEELADANYNANPANRCYFCKTHLYNELEKMKIKYPGFVVLNGTNKDDFSDYRPGLIAADQHRVRSPLSDLGLGKDDVRRLAKHFGIPFWNKPASPCLSSRIPYGNKVTGNKLDQIERAEGILNDFSFHDVRVRHYEKYCRIEVPLSELERLKFLSTSIIPLILKLGFKECVIEEKGLVSGNLNKVLNVGHG</sequence>
<dbReference type="GO" id="GO:0006163">
    <property type="term" value="P:purine nucleotide metabolic process"/>
    <property type="evidence" value="ECO:0007669"/>
    <property type="project" value="UniProtKB-ARBA"/>
</dbReference>